<evidence type="ECO:0000259" key="2">
    <source>
        <dbReference type="Pfam" id="PF14344"/>
    </source>
</evidence>
<dbReference type="HOGENOM" id="CLU_481307_0_0_10"/>
<dbReference type="eggNOG" id="ENOG502ZA3M">
    <property type="taxonomic scope" value="Bacteria"/>
</dbReference>
<dbReference type="InterPro" id="IPR025510">
    <property type="entry name" value="DUF4397"/>
</dbReference>
<keyword evidence="1" id="KW-1133">Transmembrane helix</keyword>
<sequence length="566" mass="61045">MNKLLSGYQQITYILFFSLAIIIGFAGCKKIAPDVVKDNRLVKGSHPASSSRIVNFWLYSQVNANGVQLTDSSYLSSDVKYTGKEYFPNKFGVENIWPIPLDLLKADGTIDLKFGFTKDLTSPYVGTVVPPAFSVKPDAAKPMDYYLFAAGTRFISGQPPLYAAVERSIVPPSKPGYFKVRIANFCESIQTSPAPLASALKAGAVQEDLTGPITLTYADGTPVSPATTNITTTQRTSDYIELPYGTYQFRMLTPNGRQIPGAGTSLVIHPPTSAVDVGKAPANTTTNLVYAPIRTYQPGGVYSLVVTPYNFNYLSDATSVSAGLYQNAYHVITDVNEEPNNSYCRLQGVNALSGNGAVSFRLNGKELASQIAFGLASPYGVYTTGDYKIEALNASGQVLAAVTQPLRAAQNYTAWLYGDTKGNAQILLVLNDFTGDFPFSKRFYNFSPDEPYFTFTLANGQIYNGSANNLTLGTAGSAISGSYLPDNPAYQIFPYRSTPNAVPGTWAMDIAVLNSSSFVANSALYTTPGRLVPNSEPGFYSVALIGRLGNAVPADKERIIVVKHNQ</sequence>
<protein>
    <recommendedName>
        <fullName evidence="2">DUF4397 domain-containing protein</fullName>
    </recommendedName>
</protein>
<accession>H1YC21</accession>
<keyword evidence="4" id="KW-1185">Reference proteome</keyword>
<dbReference type="AlphaFoldDB" id="H1YC21"/>
<evidence type="ECO:0000256" key="1">
    <source>
        <dbReference type="SAM" id="Phobius"/>
    </source>
</evidence>
<dbReference type="Proteomes" id="UP000002774">
    <property type="component" value="Chromosome"/>
</dbReference>
<keyword evidence="1" id="KW-0812">Transmembrane</keyword>
<dbReference type="STRING" id="714943.Mucpa_5513"/>
<evidence type="ECO:0000313" key="3">
    <source>
        <dbReference type="EMBL" id="EHQ29584.1"/>
    </source>
</evidence>
<keyword evidence="1" id="KW-0472">Membrane</keyword>
<proteinExistence type="predicted"/>
<gene>
    <name evidence="3" type="ORF">Mucpa_5513</name>
</gene>
<dbReference type="PROSITE" id="PS51257">
    <property type="entry name" value="PROKAR_LIPOPROTEIN"/>
    <property type="match status" value="1"/>
</dbReference>
<feature type="transmembrane region" description="Helical" evidence="1">
    <location>
        <begin position="12"/>
        <end position="32"/>
    </location>
</feature>
<reference evidence="3" key="1">
    <citation type="submission" date="2011-09" db="EMBL/GenBank/DDBJ databases">
        <title>The permanent draft genome of Mucilaginibacter paludis DSM 18603.</title>
        <authorList>
            <consortium name="US DOE Joint Genome Institute (JGI-PGF)"/>
            <person name="Lucas S."/>
            <person name="Han J."/>
            <person name="Lapidus A."/>
            <person name="Bruce D."/>
            <person name="Goodwin L."/>
            <person name="Pitluck S."/>
            <person name="Peters L."/>
            <person name="Kyrpides N."/>
            <person name="Mavromatis K."/>
            <person name="Ivanova N."/>
            <person name="Mikhailova N."/>
            <person name="Held B."/>
            <person name="Detter J.C."/>
            <person name="Tapia R."/>
            <person name="Han C."/>
            <person name="Land M."/>
            <person name="Hauser L."/>
            <person name="Markowitz V."/>
            <person name="Cheng J.-F."/>
            <person name="Hugenholtz P."/>
            <person name="Woyke T."/>
            <person name="Wu D."/>
            <person name="Tindall B."/>
            <person name="Brambilla E."/>
            <person name="Klenk H.-P."/>
            <person name="Eisen J.A."/>
        </authorList>
    </citation>
    <scope>NUCLEOTIDE SEQUENCE [LARGE SCALE GENOMIC DNA]</scope>
    <source>
        <strain evidence="3">DSM 18603</strain>
    </source>
</reference>
<dbReference type="OrthoDB" id="615056at2"/>
<organism evidence="3 4">
    <name type="scientific">Mucilaginibacter paludis DSM 18603</name>
    <dbReference type="NCBI Taxonomy" id="714943"/>
    <lineage>
        <taxon>Bacteria</taxon>
        <taxon>Pseudomonadati</taxon>
        <taxon>Bacteroidota</taxon>
        <taxon>Sphingobacteriia</taxon>
        <taxon>Sphingobacteriales</taxon>
        <taxon>Sphingobacteriaceae</taxon>
        <taxon>Mucilaginibacter</taxon>
    </lineage>
</organism>
<dbReference type="RefSeq" id="WP_008510873.1">
    <property type="nucleotide sequence ID" value="NZ_CM001403.1"/>
</dbReference>
<dbReference type="Pfam" id="PF14344">
    <property type="entry name" value="DUF4397"/>
    <property type="match status" value="1"/>
</dbReference>
<feature type="domain" description="DUF4397" evidence="2">
    <location>
        <begin position="349"/>
        <end position="451"/>
    </location>
</feature>
<dbReference type="EMBL" id="CM001403">
    <property type="protein sequence ID" value="EHQ29584.1"/>
    <property type="molecule type" value="Genomic_DNA"/>
</dbReference>
<name>H1YC21_9SPHI</name>
<evidence type="ECO:0000313" key="4">
    <source>
        <dbReference type="Proteomes" id="UP000002774"/>
    </source>
</evidence>